<protein>
    <submittedName>
        <fullName evidence="1">Uncharacterized protein</fullName>
    </submittedName>
</protein>
<evidence type="ECO:0000313" key="2">
    <source>
        <dbReference type="Proteomes" id="UP000427906"/>
    </source>
</evidence>
<sequence>MFMPPNGLARRNVWLQPGRPALPTDSRPGAAVRPATVGRGFVTGPFGYASALSSRCSTQPETGTQFLVTGKPEKTGISLLPPEDGNAGGKRLCRRRTGMAARFTFSGSLI</sequence>
<name>A0A5K7YI72_9BACT</name>
<organism evidence="1 2">
    <name type="scientific">Desulfosarcina alkanivorans</name>
    <dbReference type="NCBI Taxonomy" id="571177"/>
    <lineage>
        <taxon>Bacteria</taxon>
        <taxon>Pseudomonadati</taxon>
        <taxon>Thermodesulfobacteriota</taxon>
        <taxon>Desulfobacteria</taxon>
        <taxon>Desulfobacterales</taxon>
        <taxon>Desulfosarcinaceae</taxon>
        <taxon>Desulfosarcina</taxon>
    </lineage>
</organism>
<dbReference type="Proteomes" id="UP000427906">
    <property type="component" value="Chromosome"/>
</dbReference>
<dbReference type="EMBL" id="AP021874">
    <property type="protein sequence ID" value="BBO67790.1"/>
    <property type="molecule type" value="Genomic_DNA"/>
</dbReference>
<dbReference type="AlphaFoldDB" id="A0A5K7YI72"/>
<dbReference type="KEGG" id="dalk:DSCA_17200"/>
<reference evidence="1 2" key="1">
    <citation type="submission" date="2019-11" db="EMBL/GenBank/DDBJ databases">
        <title>Comparative genomics of hydrocarbon-degrading Desulfosarcina strains.</title>
        <authorList>
            <person name="Watanabe M."/>
            <person name="Kojima H."/>
            <person name="Fukui M."/>
        </authorList>
    </citation>
    <scope>NUCLEOTIDE SEQUENCE [LARGE SCALE GENOMIC DNA]</scope>
    <source>
        <strain evidence="1 2">PL12</strain>
    </source>
</reference>
<gene>
    <name evidence="1" type="ORF">DSCA_17200</name>
</gene>
<proteinExistence type="predicted"/>
<keyword evidence="2" id="KW-1185">Reference proteome</keyword>
<evidence type="ECO:0000313" key="1">
    <source>
        <dbReference type="EMBL" id="BBO67790.1"/>
    </source>
</evidence>
<accession>A0A5K7YI72</accession>